<feature type="compositionally biased region" description="Basic residues" evidence="1">
    <location>
        <begin position="254"/>
        <end position="276"/>
    </location>
</feature>
<dbReference type="EMBL" id="BSRZ01000001">
    <property type="protein sequence ID" value="GLW62596.1"/>
    <property type="molecule type" value="Genomic_DNA"/>
</dbReference>
<dbReference type="AlphaFoldDB" id="A0A9W6USF3"/>
<evidence type="ECO:0000256" key="2">
    <source>
        <dbReference type="SAM" id="Phobius"/>
    </source>
</evidence>
<feature type="compositionally biased region" description="Low complexity" evidence="1">
    <location>
        <begin position="136"/>
        <end position="155"/>
    </location>
</feature>
<feature type="region of interest" description="Disordered" evidence="1">
    <location>
        <begin position="135"/>
        <end position="178"/>
    </location>
</feature>
<dbReference type="Proteomes" id="UP001165124">
    <property type="component" value="Unassembled WGS sequence"/>
</dbReference>
<proteinExistence type="predicted"/>
<keyword evidence="2" id="KW-0472">Membrane</keyword>
<gene>
    <name evidence="3" type="ORF">Arub01_08400</name>
</gene>
<sequence length="283" mass="29409">MRDGSREWGAGESEMSTGSRDFARDFDRAAAERLLDGAADGRRAVDDPLARLLAGAAAPARESELAGEEAAVAAFRAASAARKAAPRGTGRRRLALSRVFTAKVAALALAGVVGGGVAVAAGTGSLPVVPVVGGDTSASSAPARLRSPSASTSLRRVPDGASRPSPRPTPSRPGLEGQCRTFQRLDKREKAKALRSAAFQALVEAAGSKGKVRRYCARLLQPTATPSPGQTAKSPSADTPSDKGNRGNGQKKEEKKKKDKKKKKKKQKPNPGRTKKPPAESGE</sequence>
<keyword evidence="2" id="KW-0812">Transmembrane</keyword>
<keyword evidence="4" id="KW-1185">Reference proteome</keyword>
<organism evidence="3 4">
    <name type="scientific">Actinomadura rubrobrunea</name>
    <dbReference type="NCBI Taxonomy" id="115335"/>
    <lineage>
        <taxon>Bacteria</taxon>
        <taxon>Bacillati</taxon>
        <taxon>Actinomycetota</taxon>
        <taxon>Actinomycetes</taxon>
        <taxon>Streptosporangiales</taxon>
        <taxon>Thermomonosporaceae</taxon>
        <taxon>Actinomadura</taxon>
    </lineage>
</organism>
<feature type="compositionally biased region" description="Polar residues" evidence="1">
    <location>
        <begin position="222"/>
        <end position="239"/>
    </location>
</feature>
<evidence type="ECO:0000256" key="1">
    <source>
        <dbReference type="SAM" id="MobiDB-lite"/>
    </source>
</evidence>
<evidence type="ECO:0000313" key="4">
    <source>
        <dbReference type="Proteomes" id="UP001165124"/>
    </source>
</evidence>
<protein>
    <submittedName>
        <fullName evidence="3">Uncharacterized protein</fullName>
    </submittedName>
</protein>
<keyword evidence="2" id="KW-1133">Transmembrane helix</keyword>
<feature type="transmembrane region" description="Helical" evidence="2">
    <location>
        <begin position="100"/>
        <end position="121"/>
    </location>
</feature>
<name>A0A9W6USF3_9ACTN</name>
<accession>A0A9W6USF3</accession>
<evidence type="ECO:0000313" key="3">
    <source>
        <dbReference type="EMBL" id="GLW62596.1"/>
    </source>
</evidence>
<feature type="compositionally biased region" description="Basic and acidic residues" evidence="1">
    <location>
        <begin position="240"/>
        <end position="253"/>
    </location>
</feature>
<feature type="region of interest" description="Disordered" evidence="1">
    <location>
        <begin position="218"/>
        <end position="283"/>
    </location>
</feature>
<comment type="caution">
    <text evidence="3">The sequence shown here is derived from an EMBL/GenBank/DDBJ whole genome shotgun (WGS) entry which is preliminary data.</text>
</comment>
<feature type="region of interest" description="Disordered" evidence="1">
    <location>
        <begin position="1"/>
        <end position="22"/>
    </location>
</feature>
<reference evidence="3" key="1">
    <citation type="submission" date="2023-02" db="EMBL/GenBank/DDBJ databases">
        <title>Actinomadura rubrobrunea NBRC 14622.</title>
        <authorList>
            <person name="Ichikawa N."/>
            <person name="Sato H."/>
            <person name="Tonouchi N."/>
        </authorList>
    </citation>
    <scope>NUCLEOTIDE SEQUENCE</scope>
    <source>
        <strain evidence="3">NBRC 14622</strain>
    </source>
</reference>